<dbReference type="CDD" id="cd02440">
    <property type="entry name" value="AdoMet_MTases"/>
    <property type="match status" value="1"/>
</dbReference>
<feature type="domain" description="Methyltransferase" evidence="2">
    <location>
        <begin position="343"/>
        <end position="451"/>
    </location>
</feature>
<gene>
    <name evidence="3" type="ORF">AMON00008_LOCUS13385</name>
</gene>
<dbReference type="Pfam" id="PF13649">
    <property type="entry name" value="Methyltransf_25"/>
    <property type="match status" value="1"/>
</dbReference>
<feature type="region of interest" description="Disordered" evidence="1">
    <location>
        <begin position="96"/>
        <end position="115"/>
    </location>
</feature>
<evidence type="ECO:0000259" key="2">
    <source>
        <dbReference type="Pfam" id="PF13649"/>
    </source>
</evidence>
<reference evidence="3" key="1">
    <citation type="submission" date="2021-01" db="EMBL/GenBank/DDBJ databases">
        <authorList>
            <person name="Corre E."/>
            <person name="Pelletier E."/>
            <person name="Niang G."/>
            <person name="Scheremetjew M."/>
            <person name="Finn R."/>
            <person name="Kale V."/>
            <person name="Holt S."/>
            <person name="Cochrane G."/>
            <person name="Meng A."/>
            <person name="Brown T."/>
            <person name="Cohen L."/>
        </authorList>
    </citation>
    <scope>NUCLEOTIDE SEQUENCE</scope>
    <source>
        <strain evidence="3">CCMP3105</strain>
    </source>
</reference>
<organism evidence="3">
    <name type="scientific">Alexandrium monilatum</name>
    <dbReference type="NCBI Taxonomy" id="311494"/>
    <lineage>
        <taxon>Eukaryota</taxon>
        <taxon>Sar</taxon>
        <taxon>Alveolata</taxon>
        <taxon>Dinophyceae</taxon>
        <taxon>Gonyaulacales</taxon>
        <taxon>Pyrocystaceae</taxon>
        <taxon>Alexandrium</taxon>
    </lineage>
</organism>
<proteinExistence type="predicted"/>
<dbReference type="PANTHER" id="PTHR43591">
    <property type="entry name" value="METHYLTRANSFERASE"/>
    <property type="match status" value="1"/>
</dbReference>
<name>A0A7S4Q8C2_9DINO</name>
<dbReference type="AlphaFoldDB" id="A0A7S4Q8C2"/>
<dbReference type="SUPFAM" id="SSF53335">
    <property type="entry name" value="S-adenosyl-L-methionine-dependent methyltransferases"/>
    <property type="match status" value="1"/>
</dbReference>
<protein>
    <recommendedName>
        <fullName evidence="2">Methyltransferase domain-containing protein</fullName>
    </recommendedName>
</protein>
<dbReference type="EMBL" id="HBNR01020145">
    <property type="protein sequence ID" value="CAE4573766.1"/>
    <property type="molecule type" value="Transcribed_RNA"/>
</dbReference>
<dbReference type="InterPro" id="IPR041698">
    <property type="entry name" value="Methyltransf_25"/>
</dbReference>
<evidence type="ECO:0000313" key="3">
    <source>
        <dbReference type="EMBL" id="CAE4573766.1"/>
    </source>
</evidence>
<evidence type="ECO:0000256" key="1">
    <source>
        <dbReference type="SAM" id="MobiDB-lite"/>
    </source>
</evidence>
<sequence length="519" mass="56098">MPSEQPSMQGVGARRARRCAALGTALALASTTLRSMECALTGPWCIRRPGWQESVALPPGGLALRTARAASALAEGPPAADTGEEAAVELADPLLEAGAGTDPPPLEERPGFRDGADFEEGASVEFWRNFDPQSQDPLEGVDWQAADMPYWLYHLGRTGFFMMQGLAGVGLAALGQQRGRESASVVPRFLQGAMDSPGKLLKLVGGNSAAVFAQDLRYIKEGHYNRPYDMMPWHRQWSPAFVADKGVRYLRESALTLQRSAEKASTDVWVGADDAMYPPYYRHTFHYQSDGWLSSDSAKVYETSTETLFSGRQDAMQRTTLVHLSRHLRAAGFPADGRGARLLEVACGTGRLMTFIRDSWPGMAVTASDLSPFYLEEARRNNAYWERTFAPAGASASGAGGASFVQANAEALPFASSSFDAVVSVYLFHELPAEAQEAVFAEAARVLAPGGVFVLTDSIQLGDRPPVDGTHGSFGDFAEPHYRAYIRRALAPLARAHGLEPRAKELSSATKSLSFVKAV</sequence>
<accession>A0A7S4Q8C2</accession>
<dbReference type="InterPro" id="IPR029063">
    <property type="entry name" value="SAM-dependent_MTases_sf"/>
</dbReference>
<dbReference type="Gene3D" id="3.40.50.150">
    <property type="entry name" value="Vaccinia Virus protein VP39"/>
    <property type="match status" value="1"/>
</dbReference>
<feature type="compositionally biased region" description="Basic and acidic residues" evidence="1">
    <location>
        <begin position="106"/>
        <end position="115"/>
    </location>
</feature>